<feature type="transmembrane region" description="Helical" evidence="2">
    <location>
        <begin position="249"/>
        <end position="268"/>
    </location>
</feature>
<dbReference type="Proteomes" id="UP000186785">
    <property type="component" value="Unassembled WGS sequence"/>
</dbReference>
<evidence type="ECO:0000313" key="4">
    <source>
        <dbReference type="Proteomes" id="UP000186785"/>
    </source>
</evidence>
<feature type="transmembrane region" description="Helical" evidence="2">
    <location>
        <begin position="134"/>
        <end position="156"/>
    </location>
</feature>
<dbReference type="EMBL" id="MQSV01000001">
    <property type="protein sequence ID" value="OKL49621.1"/>
    <property type="molecule type" value="Genomic_DNA"/>
</dbReference>
<feature type="transmembrane region" description="Helical" evidence="2">
    <location>
        <begin position="194"/>
        <end position="213"/>
    </location>
</feature>
<dbReference type="RefSeq" id="WP_073708511.1">
    <property type="nucleotide sequence ID" value="NZ_MQSV01000001.1"/>
</dbReference>
<accession>A0A1Q5PPV1</accession>
<dbReference type="STRING" id="1921764.BSR28_01190"/>
<keyword evidence="2" id="KW-1133">Transmembrane helix</keyword>
<feature type="region of interest" description="Disordered" evidence="1">
    <location>
        <begin position="1"/>
        <end position="26"/>
    </location>
</feature>
<evidence type="ECO:0000256" key="2">
    <source>
        <dbReference type="SAM" id="Phobius"/>
    </source>
</evidence>
<dbReference type="OrthoDB" id="9811974at2"/>
<gene>
    <name evidence="3" type="ORF">BSR29_01290</name>
</gene>
<feature type="transmembrane region" description="Helical" evidence="2">
    <location>
        <begin position="71"/>
        <end position="87"/>
    </location>
</feature>
<keyword evidence="2" id="KW-0812">Transmembrane</keyword>
<feature type="transmembrane region" description="Helical" evidence="2">
    <location>
        <begin position="376"/>
        <end position="400"/>
    </location>
</feature>
<evidence type="ECO:0000256" key="1">
    <source>
        <dbReference type="SAM" id="MobiDB-lite"/>
    </source>
</evidence>
<proteinExistence type="predicted"/>
<keyword evidence="2" id="KW-0472">Membrane</keyword>
<evidence type="ECO:0008006" key="5">
    <source>
        <dbReference type="Google" id="ProtNLM"/>
    </source>
</evidence>
<feature type="transmembrane region" description="Helical" evidence="2">
    <location>
        <begin position="94"/>
        <end position="114"/>
    </location>
</feature>
<dbReference type="AlphaFoldDB" id="A0A1Q5PPV1"/>
<protein>
    <recommendedName>
        <fullName evidence="5">NnrS family protein</fullName>
    </recommendedName>
</protein>
<evidence type="ECO:0000313" key="3">
    <source>
        <dbReference type="EMBL" id="OKL49621.1"/>
    </source>
</evidence>
<comment type="caution">
    <text evidence="3">The sequence shown here is derived from an EMBL/GenBank/DDBJ whole genome shotgun (WGS) entry which is preliminary data.</text>
</comment>
<keyword evidence="4" id="KW-1185">Reference proteome</keyword>
<feature type="transmembrane region" description="Helical" evidence="2">
    <location>
        <begin position="280"/>
        <end position="302"/>
    </location>
</feature>
<feature type="transmembrane region" description="Helical" evidence="2">
    <location>
        <begin position="168"/>
        <end position="188"/>
    </location>
</feature>
<feature type="transmembrane region" description="Helical" evidence="2">
    <location>
        <begin position="38"/>
        <end position="59"/>
    </location>
</feature>
<sequence>MAKTVTEAPRGGASDPSVPATRKTPNKAPSFKAWRAPLFFLLALSVLAGLDAALVRIGAAAPVNSVGLGANHGWLMIIGFLGTAITMERAVAAGVWWAYLAPTGTALAALGWMIQPLLHATGVAHASGGGHVALLVVQHLIGVGILLAGLILTAAYVRFYRRVPQRAFLIAALGAFDLVICAIGWFAGLGISQLLLPLLGFPIFTIISERLELARLHFSSRAEDAVLALGALAFVASLLAFVAPNLGSVLWGYLLLALTVVVWSSDVARKTWRREGQTRFMAVAMLAGYFWLAVAAVIWAVAGELTSGPAYEAAIHAVTLGFAFSMILAHAPVIFPALTGRPLPWRPFWWVLLGALHISLWLRLGVGLVWQFANLWQWAASLNVVTVLGLVVTVLVTAVVQPWLAANIQKEQNA</sequence>
<organism evidence="3 4">
    <name type="scientific">Boudabousia liubingyangii</name>
    <dbReference type="NCBI Taxonomy" id="1921764"/>
    <lineage>
        <taxon>Bacteria</taxon>
        <taxon>Bacillati</taxon>
        <taxon>Actinomycetota</taxon>
        <taxon>Actinomycetes</taxon>
        <taxon>Actinomycetales</taxon>
        <taxon>Actinomycetaceae</taxon>
        <taxon>Boudabousia</taxon>
    </lineage>
</organism>
<name>A0A1Q5PPV1_9ACTO</name>
<feature type="transmembrane region" description="Helical" evidence="2">
    <location>
        <begin position="225"/>
        <end position="243"/>
    </location>
</feature>
<reference evidence="3 4" key="1">
    <citation type="submission" date="2016-11" db="EMBL/GenBank/DDBJ databases">
        <title>Actinomyces gypaetusis sp. nov. isolated from the vulture Gypaetus barbatus in Qinghai Tibet Plateau China.</title>
        <authorList>
            <person name="Meng X."/>
        </authorList>
    </citation>
    <scope>NUCLEOTIDE SEQUENCE [LARGE SCALE GENOMIC DNA]</scope>
    <source>
        <strain evidence="3 4">VUL4_2</strain>
    </source>
</reference>
<feature type="transmembrane region" description="Helical" evidence="2">
    <location>
        <begin position="314"/>
        <end position="335"/>
    </location>
</feature>
<feature type="transmembrane region" description="Helical" evidence="2">
    <location>
        <begin position="347"/>
        <end position="370"/>
    </location>
</feature>